<dbReference type="InterPro" id="IPR012659">
    <property type="entry name" value="CHP02444"/>
</dbReference>
<protein>
    <submittedName>
        <fullName evidence="2">Uncharacterized protein (TIGR02444 family)</fullName>
    </submittedName>
</protein>
<dbReference type="EMBL" id="JAUSVU010000003">
    <property type="protein sequence ID" value="MDQ0532273.1"/>
    <property type="molecule type" value="Genomic_DNA"/>
</dbReference>
<dbReference type="RefSeq" id="WP_209980071.1">
    <property type="nucleotide sequence ID" value="NZ_JAGINO010000003.1"/>
</dbReference>
<name>A0ABU0MFQ6_9PROT</name>
<feature type="region of interest" description="Disordered" evidence="1">
    <location>
        <begin position="151"/>
        <end position="170"/>
    </location>
</feature>
<evidence type="ECO:0000313" key="2">
    <source>
        <dbReference type="EMBL" id="MDQ0532273.1"/>
    </source>
</evidence>
<dbReference type="Pfam" id="PF09523">
    <property type="entry name" value="DUF2390"/>
    <property type="match status" value="1"/>
</dbReference>
<accession>A0ABU0MFQ6</accession>
<evidence type="ECO:0000256" key="1">
    <source>
        <dbReference type="SAM" id="MobiDB-lite"/>
    </source>
</evidence>
<dbReference type="Proteomes" id="UP001244552">
    <property type="component" value="Unassembled WGS sequence"/>
</dbReference>
<proteinExistence type="predicted"/>
<organism evidence="2 3">
    <name type="scientific">Azospirillum picis</name>
    <dbReference type="NCBI Taxonomy" id="488438"/>
    <lineage>
        <taxon>Bacteria</taxon>
        <taxon>Pseudomonadati</taxon>
        <taxon>Pseudomonadota</taxon>
        <taxon>Alphaproteobacteria</taxon>
        <taxon>Rhodospirillales</taxon>
        <taxon>Azospirillaceae</taxon>
        <taxon>Azospirillum</taxon>
    </lineage>
</organism>
<keyword evidence="3" id="KW-1185">Reference proteome</keyword>
<gene>
    <name evidence="2" type="ORF">QO018_001117</name>
</gene>
<reference evidence="2 3" key="1">
    <citation type="submission" date="2023-07" db="EMBL/GenBank/DDBJ databases">
        <title>Genomic Encyclopedia of Type Strains, Phase IV (KMG-IV): sequencing the most valuable type-strain genomes for metagenomic binning, comparative biology and taxonomic classification.</title>
        <authorList>
            <person name="Goeker M."/>
        </authorList>
    </citation>
    <scope>NUCLEOTIDE SEQUENCE [LARGE SCALE GENOMIC DNA]</scope>
    <source>
        <strain evidence="2 3">DSM 19922</strain>
    </source>
</reference>
<evidence type="ECO:0000313" key="3">
    <source>
        <dbReference type="Proteomes" id="UP001244552"/>
    </source>
</evidence>
<sequence>MPRAGGNPFWDFSLAVYGRPGVPAACLALQDRRGVDVNVLLFAAWTGLACAERLSAEELGRADAAVAGWRDEVVRPLRAIRRRSKGEDEELYRRMKAAELEAERVQQDRLFTAAGRRPRPGGTLELAAANMALLVPDGDPALAALIAALVTTPDEGDGPPPGGRPLSGSG</sequence>
<dbReference type="NCBIfam" id="TIGR02444">
    <property type="entry name" value="TIGR02444 family protein"/>
    <property type="match status" value="1"/>
</dbReference>
<comment type="caution">
    <text evidence="2">The sequence shown here is derived from an EMBL/GenBank/DDBJ whole genome shotgun (WGS) entry which is preliminary data.</text>
</comment>